<evidence type="ECO:0000256" key="1">
    <source>
        <dbReference type="ARBA" id="ARBA00001968"/>
    </source>
</evidence>
<dbReference type="eggNOG" id="KOG4585">
    <property type="taxonomic scope" value="Eukaryota"/>
</dbReference>
<dbReference type="GeneID" id="101893807"/>
<evidence type="ECO:0000256" key="4">
    <source>
        <dbReference type="ARBA" id="ARBA00022722"/>
    </source>
</evidence>
<dbReference type="RefSeq" id="XP_005182775.1">
    <property type="nucleotide sequence ID" value="XM_005182718.3"/>
</dbReference>
<gene>
    <name evidence="9" type="primary">101893807</name>
    <name evidence="11" type="synonym">LOC101893807</name>
</gene>
<evidence type="ECO:0000256" key="5">
    <source>
        <dbReference type="ARBA" id="ARBA00022723"/>
    </source>
</evidence>
<proteinExistence type="inferred from homology"/>
<keyword evidence="6" id="KW-0378">Hydrolase</keyword>
<dbReference type="Pfam" id="PF13359">
    <property type="entry name" value="DDE_Tnp_4"/>
    <property type="match status" value="1"/>
</dbReference>
<dbReference type="KEGG" id="mde:101893807"/>
<dbReference type="GO" id="GO:0004518">
    <property type="term" value="F:nuclease activity"/>
    <property type="evidence" value="ECO:0007669"/>
    <property type="project" value="UniProtKB-KW"/>
</dbReference>
<evidence type="ECO:0000313" key="9">
    <source>
        <dbReference type="EnsemblMetazoa" id="MDOA002446-PA"/>
    </source>
</evidence>
<evidence type="ECO:0000313" key="11">
    <source>
        <dbReference type="RefSeq" id="XP_005182775.1"/>
    </source>
</evidence>
<evidence type="ECO:0000256" key="7">
    <source>
        <dbReference type="ARBA" id="ARBA00023242"/>
    </source>
</evidence>
<dbReference type="PANTHER" id="PTHR22930">
    <property type="match status" value="1"/>
</dbReference>
<dbReference type="VEuPathDB" id="VectorBase:MDOA002446"/>
<dbReference type="STRING" id="7370.A0A1I8M8X9"/>
<keyword evidence="7" id="KW-0539">Nucleus</keyword>
<evidence type="ECO:0000256" key="3">
    <source>
        <dbReference type="ARBA" id="ARBA00006958"/>
    </source>
</evidence>
<name>A0A1I8M8X9_MUSDO</name>
<comment type="similarity">
    <text evidence="3">Belongs to the HARBI1 family.</text>
</comment>
<dbReference type="PANTHER" id="PTHR22930:SF237">
    <property type="entry name" value="SI:CH73-257C13.2"/>
    <property type="match status" value="1"/>
</dbReference>
<dbReference type="EnsemblMetazoa" id="MDOA002446-RA">
    <property type="protein sequence ID" value="MDOA002446-PA"/>
    <property type="gene ID" value="MDOA002446"/>
</dbReference>
<dbReference type="InterPro" id="IPR045249">
    <property type="entry name" value="HARBI1-like"/>
</dbReference>
<dbReference type="GO" id="GO:0016787">
    <property type="term" value="F:hydrolase activity"/>
    <property type="evidence" value="ECO:0007669"/>
    <property type="project" value="UniProtKB-KW"/>
</dbReference>
<evidence type="ECO:0000259" key="8">
    <source>
        <dbReference type="Pfam" id="PF13359"/>
    </source>
</evidence>
<organism evidence="9">
    <name type="scientific">Musca domestica</name>
    <name type="common">House fly</name>
    <dbReference type="NCBI Taxonomy" id="7370"/>
    <lineage>
        <taxon>Eukaryota</taxon>
        <taxon>Metazoa</taxon>
        <taxon>Ecdysozoa</taxon>
        <taxon>Arthropoda</taxon>
        <taxon>Hexapoda</taxon>
        <taxon>Insecta</taxon>
        <taxon>Pterygota</taxon>
        <taxon>Neoptera</taxon>
        <taxon>Endopterygota</taxon>
        <taxon>Diptera</taxon>
        <taxon>Brachycera</taxon>
        <taxon>Muscomorpha</taxon>
        <taxon>Muscoidea</taxon>
        <taxon>Muscidae</taxon>
        <taxon>Musca</taxon>
    </lineage>
</organism>
<reference evidence="9" key="1">
    <citation type="submission" date="2020-05" db="UniProtKB">
        <authorList>
            <consortium name="EnsemblMetazoa"/>
        </authorList>
    </citation>
    <scope>IDENTIFICATION</scope>
    <source>
        <strain evidence="9">Aabys</strain>
    </source>
</reference>
<keyword evidence="4" id="KW-0540">Nuclease</keyword>
<dbReference type="GO" id="GO:0046872">
    <property type="term" value="F:metal ion binding"/>
    <property type="evidence" value="ECO:0007669"/>
    <property type="project" value="UniProtKB-KW"/>
</dbReference>
<evidence type="ECO:0000256" key="6">
    <source>
        <dbReference type="ARBA" id="ARBA00022801"/>
    </source>
</evidence>
<accession>A0A1I8M8X9</accession>
<dbReference type="VEuPathDB" id="VectorBase:MDOMA2_002803"/>
<protein>
    <submittedName>
        <fullName evidence="11">Uncharacterized protein LOC101893807</fullName>
    </submittedName>
</protein>
<sequence length="418" mass="49030">MKDLSRQQEIVLKLNLLDSRVTKTKLLMDYYRKRRNDSIRRIQMLQLKQIHLICSIMDEPIRYRSVWTYSQETTFWEVQAQAMSDSEFKENFGMNRKSFNKLCEMLIPMTKNDSELRKCIPLDKRVAICLYTLRSAKFYSEVSNIFGIGKSTVCILLKTFTETVLETMKKQYLPRNFLTPEAMDECVRGFEELGVPQCFGAIDGYRFDLNCRSSDGKEYLTLLALVDHNHTFRYAYVDSHDSWSYLTLYNDTPLPKMFASDTIKDRTKFINGTEIPVFIIGDLSFNLSEHVMKPFVCGITPSDPEKMFNEKLLQCHKLVDETLTQLKARFGRLTNGIPTSTHNAANLIYTCCILHNFLQNENDHLLPQWIEKQLKFDDRLSKNQTQEFESIEFNLRAEEIRNCLAIHMYDTKCKRRLS</sequence>
<feature type="domain" description="DDE Tnp4" evidence="8">
    <location>
        <begin position="222"/>
        <end position="356"/>
    </location>
</feature>
<evidence type="ECO:0000313" key="10">
    <source>
        <dbReference type="Proteomes" id="UP001652621"/>
    </source>
</evidence>
<dbReference type="AlphaFoldDB" id="A0A1I8M8X9"/>
<reference evidence="11" key="2">
    <citation type="submission" date="2025-04" db="UniProtKB">
        <authorList>
            <consortium name="RefSeq"/>
        </authorList>
    </citation>
    <scope>IDENTIFICATION</scope>
    <source>
        <strain evidence="11">Aabys</strain>
    </source>
</reference>
<dbReference type="GO" id="GO:0005634">
    <property type="term" value="C:nucleus"/>
    <property type="evidence" value="ECO:0007669"/>
    <property type="project" value="UniProtKB-SubCell"/>
</dbReference>
<keyword evidence="10" id="KW-1185">Reference proteome</keyword>
<dbReference type="InterPro" id="IPR027806">
    <property type="entry name" value="HARBI1_dom"/>
</dbReference>
<evidence type="ECO:0000256" key="2">
    <source>
        <dbReference type="ARBA" id="ARBA00004123"/>
    </source>
</evidence>
<comment type="cofactor">
    <cofactor evidence="1">
        <name>a divalent metal cation</name>
        <dbReference type="ChEBI" id="CHEBI:60240"/>
    </cofactor>
</comment>
<keyword evidence="5" id="KW-0479">Metal-binding</keyword>
<dbReference type="Proteomes" id="UP001652621">
    <property type="component" value="Unplaced"/>
</dbReference>
<dbReference type="OrthoDB" id="6627079at2759"/>
<comment type="subcellular location">
    <subcellularLocation>
        <location evidence="2">Nucleus</location>
    </subcellularLocation>
</comment>